<feature type="DNA-binding region" description="H-T-H motif" evidence="2">
    <location>
        <begin position="33"/>
        <end position="52"/>
    </location>
</feature>
<dbReference type="GO" id="GO:0003677">
    <property type="term" value="F:DNA binding"/>
    <property type="evidence" value="ECO:0007669"/>
    <property type="project" value="UniProtKB-UniRule"/>
</dbReference>
<dbReference type="Gene3D" id="1.10.357.10">
    <property type="entry name" value="Tetracycline Repressor, domain 2"/>
    <property type="match status" value="1"/>
</dbReference>
<name>A0A7G5MVN5_9FIRM</name>
<dbReference type="PROSITE" id="PS50977">
    <property type="entry name" value="HTH_TETR_2"/>
    <property type="match status" value="1"/>
</dbReference>
<dbReference type="SUPFAM" id="SSF46689">
    <property type="entry name" value="Homeodomain-like"/>
    <property type="match status" value="1"/>
</dbReference>
<dbReference type="InterPro" id="IPR001647">
    <property type="entry name" value="HTH_TetR"/>
</dbReference>
<dbReference type="PANTHER" id="PTHR43479">
    <property type="entry name" value="ACREF/ENVCD OPERON REPRESSOR-RELATED"/>
    <property type="match status" value="1"/>
</dbReference>
<dbReference type="PANTHER" id="PTHR43479:SF11">
    <property type="entry name" value="ACREF_ENVCD OPERON REPRESSOR-RELATED"/>
    <property type="match status" value="1"/>
</dbReference>
<evidence type="ECO:0000313" key="5">
    <source>
        <dbReference type="Proteomes" id="UP000515789"/>
    </source>
</evidence>
<keyword evidence="1 2" id="KW-0238">DNA-binding</keyword>
<dbReference type="AlphaFoldDB" id="A0A7G5MVN5"/>
<dbReference type="RefSeq" id="WP_018594073.1">
    <property type="nucleotide sequence ID" value="NZ_CABLBP010000011.1"/>
</dbReference>
<gene>
    <name evidence="4" type="ORF">E5259_14350</name>
</gene>
<dbReference type="GeneID" id="75051221"/>
<reference evidence="4 5" key="1">
    <citation type="submission" date="2019-04" db="EMBL/GenBank/DDBJ databases">
        <authorList>
            <person name="Schori C."/>
            <person name="Ahrens C."/>
        </authorList>
    </citation>
    <scope>NUCLEOTIDE SEQUENCE [LARGE SCALE GENOMIC DNA]</scope>
    <source>
        <strain evidence="4 5">DSM 2950</strain>
    </source>
</reference>
<dbReference type="Proteomes" id="UP000515789">
    <property type="component" value="Chromosome"/>
</dbReference>
<organism evidence="4 5">
    <name type="scientific">Blautia producta</name>
    <dbReference type="NCBI Taxonomy" id="33035"/>
    <lineage>
        <taxon>Bacteria</taxon>
        <taxon>Bacillati</taxon>
        <taxon>Bacillota</taxon>
        <taxon>Clostridia</taxon>
        <taxon>Lachnospirales</taxon>
        <taxon>Lachnospiraceae</taxon>
        <taxon>Blautia</taxon>
    </lineage>
</organism>
<dbReference type="InterPro" id="IPR050624">
    <property type="entry name" value="HTH-type_Tx_Regulator"/>
</dbReference>
<evidence type="ECO:0000313" key="4">
    <source>
        <dbReference type="EMBL" id="QMW78678.1"/>
    </source>
</evidence>
<sequence>MYQGNNPSALRSREEIVNAFMTLLQHSSIDRITIKQIMDTAGLSRQTFYQIFSSKEEILEYYLDTVFGKFTAHCRINTVHNLCDAARLFFGFFEEYKDSLGLIIRSGNNSVLQNKCREYLQREKFVHYALRETRTAQEQEYAAAFVICGMVAMLEQWIREGAESRLSAQDLALLVCRITGSSKKGIKKIKLLSHSGKSFLENLTAPMV</sequence>
<proteinExistence type="predicted"/>
<evidence type="ECO:0000256" key="1">
    <source>
        <dbReference type="ARBA" id="ARBA00023125"/>
    </source>
</evidence>
<protein>
    <submittedName>
        <fullName evidence="4">TetR/AcrR family transcriptional regulator</fullName>
    </submittedName>
</protein>
<feature type="domain" description="HTH tetR-type" evidence="3">
    <location>
        <begin position="10"/>
        <end position="70"/>
    </location>
</feature>
<accession>A0A7G5MVN5</accession>
<dbReference type="Pfam" id="PF00440">
    <property type="entry name" value="TetR_N"/>
    <property type="match status" value="1"/>
</dbReference>
<evidence type="ECO:0000259" key="3">
    <source>
        <dbReference type="PROSITE" id="PS50977"/>
    </source>
</evidence>
<dbReference type="EMBL" id="CP039126">
    <property type="protein sequence ID" value="QMW78678.1"/>
    <property type="molecule type" value="Genomic_DNA"/>
</dbReference>
<dbReference type="InterPro" id="IPR009057">
    <property type="entry name" value="Homeodomain-like_sf"/>
</dbReference>
<evidence type="ECO:0000256" key="2">
    <source>
        <dbReference type="PROSITE-ProRule" id="PRU00335"/>
    </source>
</evidence>